<name>A0A517M4T0_9BACT</name>
<dbReference type="EMBL" id="CP036261">
    <property type="protein sequence ID" value="QDS89874.1"/>
    <property type="molecule type" value="Genomic_DNA"/>
</dbReference>
<evidence type="ECO:0000313" key="1">
    <source>
        <dbReference type="EMBL" id="QDS89874.1"/>
    </source>
</evidence>
<protein>
    <submittedName>
        <fullName evidence="1">Uncharacterized protein</fullName>
    </submittedName>
</protein>
<dbReference type="KEGG" id="ruv:EC9_40750"/>
<reference evidence="1 2" key="1">
    <citation type="submission" date="2019-02" db="EMBL/GenBank/DDBJ databases">
        <title>Deep-cultivation of Planctomycetes and their phenomic and genomic characterization uncovers novel biology.</title>
        <authorList>
            <person name="Wiegand S."/>
            <person name="Jogler M."/>
            <person name="Boedeker C."/>
            <person name="Pinto D."/>
            <person name="Vollmers J."/>
            <person name="Rivas-Marin E."/>
            <person name="Kohn T."/>
            <person name="Peeters S.H."/>
            <person name="Heuer A."/>
            <person name="Rast P."/>
            <person name="Oberbeckmann S."/>
            <person name="Bunk B."/>
            <person name="Jeske O."/>
            <person name="Meyerdierks A."/>
            <person name="Storesund J.E."/>
            <person name="Kallscheuer N."/>
            <person name="Luecker S."/>
            <person name="Lage O.M."/>
            <person name="Pohl T."/>
            <person name="Merkel B.J."/>
            <person name="Hornburger P."/>
            <person name="Mueller R.-W."/>
            <person name="Bruemmer F."/>
            <person name="Labrenz M."/>
            <person name="Spormann A.M."/>
            <person name="Op den Camp H."/>
            <person name="Overmann J."/>
            <person name="Amann R."/>
            <person name="Jetten M.S.M."/>
            <person name="Mascher T."/>
            <person name="Medema M.H."/>
            <person name="Devos D.P."/>
            <person name="Kaster A.-K."/>
            <person name="Ovreas L."/>
            <person name="Rohde M."/>
            <person name="Galperin M.Y."/>
            <person name="Jogler C."/>
        </authorList>
    </citation>
    <scope>NUCLEOTIDE SEQUENCE [LARGE SCALE GENOMIC DNA]</scope>
    <source>
        <strain evidence="1 2">EC9</strain>
    </source>
</reference>
<evidence type="ECO:0000313" key="2">
    <source>
        <dbReference type="Proteomes" id="UP000319557"/>
    </source>
</evidence>
<dbReference type="Proteomes" id="UP000319557">
    <property type="component" value="Chromosome"/>
</dbReference>
<proteinExistence type="predicted"/>
<accession>A0A517M4T0</accession>
<sequence length="176" mass="19464">MQQPRWPGELIGCGKSLRRRELQSEGDWVEAALARWLLLQPCVIPLPFQPSHPEMTFLIFLLLAIGHPTEASGPQLPMAREDSYRVVADGWRRTNRGWENTAYWNRSLLAETAAVTPDNRSLPALTACVDFVASLHPALIAGVQLLSVSYLMRCPGGQRCEEGVLPEGYALPSSNA</sequence>
<gene>
    <name evidence="1" type="ORF">EC9_40750</name>
</gene>
<keyword evidence="2" id="KW-1185">Reference proteome</keyword>
<organism evidence="1 2">
    <name type="scientific">Rosistilla ulvae</name>
    <dbReference type="NCBI Taxonomy" id="1930277"/>
    <lineage>
        <taxon>Bacteria</taxon>
        <taxon>Pseudomonadati</taxon>
        <taxon>Planctomycetota</taxon>
        <taxon>Planctomycetia</taxon>
        <taxon>Pirellulales</taxon>
        <taxon>Pirellulaceae</taxon>
        <taxon>Rosistilla</taxon>
    </lineage>
</organism>
<dbReference type="AlphaFoldDB" id="A0A517M4T0"/>